<dbReference type="Pfam" id="PF03235">
    <property type="entry name" value="GmrSD_N"/>
    <property type="match status" value="1"/>
</dbReference>
<feature type="domain" description="GmrSD restriction endonucleases N-terminal" evidence="1">
    <location>
        <begin position="21"/>
        <end position="250"/>
    </location>
</feature>
<reference evidence="3" key="1">
    <citation type="submission" date="2018-12" db="EMBL/GenBank/DDBJ databases">
        <title>A new species of lactobacillus.</title>
        <authorList>
            <person name="Jian Y."/>
            <person name="Xin L."/>
            <person name="Hong Z.J."/>
            <person name="Ming L.Z."/>
            <person name="Hong X.Z."/>
        </authorList>
    </citation>
    <scope>NUCLEOTIDE SEQUENCE [LARGE SCALE GENOMIC DNA]</scope>
    <source>
        <strain evidence="3">HSLZ-75</strain>
    </source>
</reference>
<gene>
    <name evidence="2" type="ORF">ELX58_02940</name>
</gene>
<dbReference type="Proteomes" id="UP000294321">
    <property type="component" value="Chromosome"/>
</dbReference>
<organism evidence="2 3">
    <name type="scientific">Acetilactobacillus jinshanensis</name>
    <dbReference type="NCBI Taxonomy" id="1720083"/>
    <lineage>
        <taxon>Bacteria</taxon>
        <taxon>Bacillati</taxon>
        <taxon>Bacillota</taxon>
        <taxon>Bacilli</taxon>
        <taxon>Lactobacillales</taxon>
        <taxon>Lactobacillaceae</taxon>
        <taxon>Acetilactobacillus</taxon>
    </lineage>
</organism>
<evidence type="ECO:0000313" key="2">
    <source>
        <dbReference type="EMBL" id="QBP18117.1"/>
    </source>
</evidence>
<name>A0A4P6ZKR5_9LACO</name>
<accession>A0A4P6ZKR5</accession>
<dbReference type="EMBL" id="CP034726">
    <property type="protein sequence ID" value="QBP18117.1"/>
    <property type="molecule type" value="Genomic_DNA"/>
</dbReference>
<evidence type="ECO:0000259" key="1">
    <source>
        <dbReference type="Pfam" id="PF03235"/>
    </source>
</evidence>
<protein>
    <submittedName>
        <fullName evidence="2">DUF262 domain-containing protein</fullName>
    </submittedName>
</protein>
<proteinExistence type="predicted"/>
<dbReference type="PANTHER" id="PTHR35149:SF1">
    <property type="entry name" value="DUF5655 DOMAIN-CONTAINING PROTEIN"/>
    <property type="match status" value="1"/>
</dbReference>
<dbReference type="OrthoDB" id="9798761at2"/>
<sequence length="581" mass="66751">MLFTDIITYSSAIKSPKILVAYQRPFEWDAKNGQRFAEDMLDVMSGKEKECFLGSMTLLRVPTNDIYLIDGGNREISGLALIALLRNRAINLENKHDRNNEGTKSAYKLVFTAKNNMNDLLYRGSRKQIPLSIPNGTDNESRRFIAYLKGMLIDDGHHHYAAFYNKGKKDSVYRLNSVHRVLSRIIGHKLQDMNYEEQAKYLYTAYHNLCNNVKVARILTTDRRQAQSIYESINSTGVQLAPQDLVKSYLAALLSEDSSEEMKTGMGKFTQMSAVFDDMDTIPYYLSIYCEAKLGMSTSNSSLVNRVDNNISTPSEAKQMIDETLILASTFKELQRPKSVKHLQMPDIAHQNMMLQDMGEHYFYNVILAMHYRKYSKQAIRSVFKVLLKISVQRSLKHNNRPHFNKVSSEIWSNAPSIQTIKAHAIKENRKIQGQLYSSKQMCMSYNEPLTKPGSLRFSTIAFIIANIYRYESNDFKTKDSIYNSLFRSKRNPSFMLMHLSETVDGGLLNSLGNDVLVEASLKPEQIKTLDHKLELLDKSKLKYNRQLYTYVKKALDQGHGITEVVRQRQHHVADDFAKIW</sequence>
<dbReference type="KEGG" id="lji:ELX58_02940"/>
<dbReference type="RefSeq" id="WP_133441674.1">
    <property type="nucleotide sequence ID" value="NZ_CP034726.1"/>
</dbReference>
<dbReference type="InterPro" id="IPR004919">
    <property type="entry name" value="GmrSD_N"/>
</dbReference>
<dbReference type="PANTHER" id="PTHR35149">
    <property type="entry name" value="SLL5132 PROTEIN"/>
    <property type="match status" value="1"/>
</dbReference>
<dbReference type="AlphaFoldDB" id="A0A4P6ZKR5"/>
<keyword evidence="3" id="KW-1185">Reference proteome</keyword>
<evidence type="ECO:0000313" key="3">
    <source>
        <dbReference type="Proteomes" id="UP000294321"/>
    </source>
</evidence>